<evidence type="ECO:0000313" key="2">
    <source>
        <dbReference type="Proteomes" id="UP001501161"/>
    </source>
</evidence>
<evidence type="ECO:0000313" key="1">
    <source>
        <dbReference type="EMBL" id="GAA2108662.1"/>
    </source>
</evidence>
<keyword evidence="2" id="KW-1185">Reference proteome</keyword>
<gene>
    <name evidence="1" type="ORF">GCM10009726_23060</name>
</gene>
<reference evidence="1 2" key="1">
    <citation type="journal article" date="2019" name="Int. J. Syst. Evol. Microbiol.">
        <title>The Global Catalogue of Microorganisms (GCM) 10K type strain sequencing project: providing services to taxonomists for standard genome sequencing and annotation.</title>
        <authorList>
            <consortium name="The Broad Institute Genomics Platform"/>
            <consortium name="The Broad Institute Genome Sequencing Center for Infectious Disease"/>
            <person name="Wu L."/>
            <person name="Ma J."/>
        </authorList>
    </citation>
    <scope>NUCLEOTIDE SEQUENCE [LARGE SCALE GENOMIC DNA]</scope>
    <source>
        <strain evidence="1 2">JCM 13813</strain>
    </source>
</reference>
<accession>A0ABN2XDR0</accession>
<dbReference type="EMBL" id="BAAAMQ010000011">
    <property type="protein sequence ID" value="GAA2108662.1"/>
    <property type="molecule type" value="Genomic_DNA"/>
</dbReference>
<organism evidence="1 2">
    <name type="scientific">Nocardioides furvisabuli</name>
    <dbReference type="NCBI Taxonomy" id="375542"/>
    <lineage>
        <taxon>Bacteria</taxon>
        <taxon>Bacillati</taxon>
        <taxon>Actinomycetota</taxon>
        <taxon>Actinomycetes</taxon>
        <taxon>Propionibacteriales</taxon>
        <taxon>Nocardioidaceae</taxon>
        <taxon>Nocardioides</taxon>
    </lineage>
</organism>
<name>A0ABN2XDR0_9ACTN</name>
<comment type="caution">
    <text evidence="1">The sequence shown here is derived from an EMBL/GenBank/DDBJ whole genome shotgun (WGS) entry which is preliminary data.</text>
</comment>
<sequence>MSDPGRVIAMPQLPAWCRDVAFLDGSAPIPIDRPFTAVEADVAGVAASLRRRLVAGGLLRPLLRGVFVASHVPDSLRLRVAAVELVLPPHVVVVDRTAAWVHGVDALPRSAIHEMPSLDLFSLAGSRMRRAGVRSGVRELLPRDVEEVEGVLITSPLRTTCDLGRLLWRYDALAAIDGFLRLGVDQRQLLTEVDRFKGHRGVVQLRHLAPLGDTGAESPPESALRLHWHESGIPVPPETQIWEYADDGTPRFRIDVGSREVRYGAEYFGEQFHDDDAGKHDDERLSWLRTRRAWMMDVFVREDCYGNELGAGDRLRAGFESARATYASRSVTIIDLARM</sequence>
<protein>
    <recommendedName>
        <fullName evidence="3">Transcriptional regulator, AbiEi antitoxin, Type IV TA system</fullName>
    </recommendedName>
</protein>
<evidence type="ECO:0008006" key="3">
    <source>
        <dbReference type="Google" id="ProtNLM"/>
    </source>
</evidence>
<dbReference type="Proteomes" id="UP001501161">
    <property type="component" value="Unassembled WGS sequence"/>
</dbReference>
<proteinExistence type="predicted"/>